<accession>E3BK88</accession>
<dbReference type="EMBL" id="AEIU01000074">
    <property type="protein sequence ID" value="EFP96473.1"/>
    <property type="molecule type" value="Genomic_DNA"/>
</dbReference>
<evidence type="ECO:0000256" key="1">
    <source>
        <dbReference type="SAM" id="SignalP"/>
    </source>
</evidence>
<evidence type="ECO:0000313" key="2">
    <source>
        <dbReference type="EMBL" id="EFP96473.1"/>
    </source>
</evidence>
<dbReference type="AlphaFoldDB" id="E3BK88"/>
<comment type="caution">
    <text evidence="2">The sequence shown here is derived from an EMBL/GenBank/DDBJ whole genome shotgun (WGS) entry which is preliminary data.</text>
</comment>
<feature type="chain" id="PRO_5003167416" evidence="1">
    <location>
        <begin position="19"/>
        <end position="413"/>
    </location>
</feature>
<dbReference type="Pfam" id="PF00657">
    <property type="entry name" value="Lipase_GDSL"/>
    <property type="match status" value="1"/>
</dbReference>
<sequence>MKWTFILTVVMTTSLVSAEPFSTVVLNQKPLSQGSYQDNAQTYIKCWYRPSESRNDPATTWEWALDAKGDYYKIQGYWWGNQALTNMFYTNTPQSEIKKACEQTLGLNYKAADITYYASDWYHSYNYAIWSNDEDTKTNGLTRIVAFGDSLSDTGNMFNGSQRLFPNPNSWFLGRFSNGLVWTEYLAADTGLDLYNWSVGGAAGTNQYIALTGIYHQVSSYFSYIDKARNYNPENTLFTLEFGLNDFMNYQRSVPDVKADLSSALIRLKGSGAKNILLWTLPDSTNAPQFKYSSEQQKAEIKAKIIEFNRFIRTQADLYREQGITIFLYETDIFFDDMIKHPEKYGLENSVDACLDINRSSYLDYLYNHRLTNDCASKGAEKYVFWGVTHPTTAVHRLIADMIVKEHFHTLKH</sequence>
<evidence type="ECO:0000313" key="3">
    <source>
        <dbReference type="Proteomes" id="UP000002943"/>
    </source>
</evidence>
<name>E3BK88_9VIBR</name>
<protein>
    <submittedName>
        <fullName evidence="2">Thermolabile hemolysin (TL)-(Lecithin-dependent hemolysin) (LDH)</fullName>
    </submittedName>
</protein>
<dbReference type="PANTHER" id="PTHR45642">
    <property type="entry name" value="GDSL ESTERASE/LIPASE EXL3"/>
    <property type="match status" value="1"/>
</dbReference>
<dbReference type="OrthoDB" id="5292073at2"/>
<dbReference type="Proteomes" id="UP000002943">
    <property type="component" value="Unassembled WGS sequence"/>
</dbReference>
<dbReference type="PANTHER" id="PTHR45642:SF141">
    <property type="entry name" value="SECRETED EFFECTOR PROTEIN SSEJ"/>
    <property type="match status" value="1"/>
</dbReference>
<proteinExistence type="predicted"/>
<dbReference type="InterPro" id="IPR036514">
    <property type="entry name" value="SGNH_hydro_sf"/>
</dbReference>
<dbReference type="PROSITE" id="PS01098">
    <property type="entry name" value="LIPASE_GDSL_SER"/>
    <property type="match status" value="1"/>
</dbReference>
<feature type="signal peptide" evidence="1">
    <location>
        <begin position="1"/>
        <end position="18"/>
    </location>
</feature>
<dbReference type="STRING" id="796620.VIBC2010_04824"/>
<dbReference type="GO" id="GO:0006629">
    <property type="term" value="P:lipid metabolic process"/>
    <property type="evidence" value="ECO:0007669"/>
    <property type="project" value="InterPro"/>
</dbReference>
<dbReference type="RefSeq" id="WP_009601445.1">
    <property type="nucleotide sequence ID" value="NZ_AEIU01000074.1"/>
</dbReference>
<dbReference type="CDD" id="cd01846">
    <property type="entry name" value="fatty_acyltransferase_like"/>
    <property type="match status" value="1"/>
</dbReference>
<dbReference type="InterPro" id="IPR008265">
    <property type="entry name" value="Lipase_GDSL_AS"/>
</dbReference>
<dbReference type="SUPFAM" id="SSF52266">
    <property type="entry name" value="SGNH hydrolase"/>
    <property type="match status" value="1"/>
</dbReference>
<keyword evidence="1" id="KW-0732">Signal</keyword>
<organism evidence="2 3">
    <name type="scientific">Vibrio caribbeanicus ATCC BAA-2122</name>
    <dbReference type="NCBI Taxonomy" id="796620"/>
    <lineage>
        <taxon>Bacteria</taxon>
        <taxon>Pseudomonadati</taxon>
        <taxon>Pseudomonadota</taxon>
        <taxon>Gammaproteobacteria</taxon>
        <taxon>Vibrionales</taxon>
        <taxon>Vibrionaceae</taxon>
        <taxon>Vibrio</taxon>
    </lineage>
</organism>
<keyword evidence="3" id="KW-1185">Reference proteome</keyword>
<reference evidence="2 3" key="1">
    <citation type="journal article" date="2012" name="Int. J. Syst. Evol. Microbiol.">
        <title>Vibrio caribbeanicus sp. nov., isolated from the marine sponge Scleritoderma cyanea.</title>
        <authorList>
            <person name="Hoffmann M."/>
            <person name="Monday S.R."/>
            <person name="Allard M.W."/>
            <person name="Strain E.A."/>
            <person name="Whittaker P."/>
            <person name="Naum M."/>
            <person name="McCarthy P.J."/>
            <person name="Lopez J.V."/>
            <person name="Fischer M."/>
            <person name="Brown E.W."/>
        </authorList>
    </citation>
    <scope>NUCLEOTIDE SEQUENCE [LARGE SCALE GENOMIC DNA]</scope>
    <source>
        <strain evidence="2 3">ATCC BAA-2122</strain>
    </source>
</reference>
<dbReference type="InterPro" id="IPR050592">
    <property type="entry name" value="GDSL_lipolytic_enzyme"/>
</dbReference>
<dbReference type="InterPro" id="IPR001087">
    <property type="entry name" value="GDSL"/>
</dbReference>
<dbReference type="Gene3D" id="3.40.50.1110">
    <property type="entry name" value="SGNH hydrolase"/>
    <property type="match status" value="1"/>
</dbReference>
<dbReference type="GO" id="GO:0016298">
    <property type="term" value="F:lipase activity"/>
    <property type="evidence" value="ECO:0007669"/>
    <property type="project" value="InterPro"/>
</dbReference>
<dbReference type="eggNOG" id="COG3240">
    <property type="taxonomic scope" value="Bacteria"/>
</dbReference>
<gene>
    <name evidence="2" type="ORF">VIBC2010_04824</name>
</gene>